<dbReference type="CDD" id="cd05154">
    <property type="entry name" value="ACAD10_11_N-like"/>
    <property type="match status" value="1"/>
</dbReference>
<organism evidence="2 3">
    <name type="scientific">Streptomyces endophyticus</name>
    <dbReference type="NCBI Taxonomy" id="714166"/>
    <lineage>
        <taxon>Bacteria</taxon>
        <taxon>Bacillati</taxon>
        <taxon>Actinomycetota</taxon>
        <taxon>Actinomycetes</taxon>
        <taxon>Kitasatosporales</taxon>
        <taxon>Streptomycetaceae</taxon>
        <taxon>Streptomyces</taxon>
    </lineage>
</organism>
<evidence type="ECO:0000313" key="2">
    <source>
        <dbReference type="EMBL" id="MEB8336151.1"/>
    </source>
</evidence>
<dbReference type="Gene3D" id="3.90.1200.10">
    <property type="match status" value="1"/>
</dbReference>
<dbReference type="Proteomes" id="UP001354931">
    <property type="component" value="Unassembled WGS sequence"/>
</dbReference>
<name>A0ABU6EZQ9_9ACTN</name>
<feature type="domain" description="Aminoglycoside phosphotransferase" evidence="1">
    <location>
        <begin position="41"/>
        <end position="284"/>
    </location>
</feature>
<evidence type="ECO:0000313" key="3">
    <source>
        <dbReference type="Proteomes" id="UP001354931"/>
    </source>
</evidence>
<reference evidence="2 3" key="1">
    <citation type="submission" date="2022-10" db="EMBL/GenBank/DDBJ databases">
        <authorList>
            <person name="Xie J."/>
            <person name="Shen N."/>
        </authorList>
    </citation>
    <scope>NUCLEOTIDE SEQUENCE [LARGE SCALE GENOMIC DNA]</scope>
    <source>
        <strain evidence="2 3">YIM65594</strain>
    </source>
</reference>
<dbReference type="Gene3D" id="3.30.200.20">
    <property type="entry name" value="Phosphorylase Kinase, domain 1"/>
    <property type="match status" value="1"/>
</dbReference>
<dbReference type="Pfam" id="PF01636">
    <property type="entry name" value="APH"/>
    <property type="match status" value="1"/>
</dbReference>
<dbReference type="PANTHER" id="PTHR21310">
    <property type="entry name" value="AMINOGLYCOSIDE PHOSPHOTRANSFERASE-RELATED-RELATED"/>
    <property type="match status" value="1"/>
</dbReference>
<dbReference type="InterPro" id="IPR051678">
    <property type="entry name" value="AGP_Transferase"/>
</dbReference>
<keyword evidence="3" id="KW-1185">Reference proteome</keyword>
<dbReference type="PANTHER" id="PTHR21310:SF40">
    <property type="entry name" value="AMINOGLYCOSIDE PHOSPHOTRANSFERASE DOMAIN-CONTAINING PROTEIN-RELATED"/>
    <property type="match status" value="1"/>
</dbReference>
<evidence type="ECO:0000259" key="1">
    <source>
        <dbReference type="Pfam" id="PF01636"/>
    </source>
</evidence>
<dbReference type="InterPro" id="IPR002575">
    <property type="entry name" value="Aminoglycoside_PTrfase"/>
</dbReference>
<dbReference type="RefSeq" id="WP_326013731.1">
    <property type="nucleotide sequence ID" value="NZ_JAOZYC010000001.1"/>
</dbReference>
<gene>
    <name evidence="2" type="ORF">OKJ99_01270</name>
</gene>
<dbReference type="SUPFAM" id="SSF56112">
    <property type="entry name" value="Protein kinase-like (PK-like)"/>
    <property type="match status" value="1"/>
</dbReference>
<sequence length="359" mass="40293">MSETPVFAKGRDLDAAARALCPWLARRLDAEGVCMDNLRYPLGAGVSNETILFDAHTAGRSYALVLRVAPAPEHQMFFEPRFRLQYDMLLALRRLGTVRVPEALWYEDDPALLGQPFYVMRRMRGRVPVSMPVYNETGWLTEATPAERRTLWEGAVRQLAAVHGAPTEDFAFLHGPDQGAPGDEQQLTYWRQFADWALEDTIPDTVHELFDWVSATRPKTSTPGLSWGDARIGNMMFGDDFGIVGVMDWEQASLAGPMADLGWWLLFDDIHSAEQGIPRLDGLGTRQETLDLWMELTGRPVEHLYWHEVFAGLKAGLLALHTRRSMKLPAAGRPNPFIARSRRLLGWPAGRPEDSVGPS</sequence>
<proteinExistence type="predicted"/>
<dbReference type="InterPro" id="IPR041726">
    <property type="entry name" value="ACAD10_11_N"/>
</dbReference>
<protein>
    <submittedName>
        <fullName evidence="2">Phosphotransferase family protein</fullName>
    </submittedName>
</protein>
<accession>A0ABU6EZQ9</accession>
<dbReference type="InterPro" id="IPR011009">
    <property type="entry name" value="Kinase-like_dom_sf"/>
</dbReference>
<dbReference type="EMBL" id="JAOZYC010000001">
    <property type="protein sequence ID" value="MEB8336151.1"/>
    <property type="molecule type" value="Genomic_DNA"/>
</dbReference>
<comment type="caution">
    <text evidence="2">The sequence shown here is derived from an EMBL/GenBank/DDBJ whole genome shotgun (WGS) entry which is preliminary data.</text>
</comment>